<proteinExistence type="predicted"/>
<accession>A0A1W0WTV0</accession>
<name>A0A1W0WTV0_HYPEX</name>
<evidence type="ECO:0000313" key="3">
    <source>
        <dbReference type="EMBL" id="OQV18626.1"/>
    </source>
</evidence>
<gene>
    <name evidence="3" type="ORF">BV898_07255</name>
</gene>
<organism evidence="3 4">
    <name type="scientific">Hypsibius exemplaris</name>
    <name type="common">Freshwater tardigrade</name>
    <dbReference type="NCBI Taxonomy" id="2072580"/>
    <lineage>
        <taxon>Eukaryota</taxon>
        <taxon>Metazoa</taxon>
        <taxon>Ecdysozoa</taxon>
        <taxon>Tardigrada</taxon>
        <taxon>Eutardigrada</taxon>
        <taxon>Parachela</taxon>
        <taxon>Hypsibioidea</taxon>
        <taxon>Hypsibiidae</taxon>
        <taxon>Hypsibius</taxon>
    </lineage>
</organism>
<feature type="transmembrane region" description="Helical" evidence="2">
    <location>
        <begin position="6"/>
        <end position="29"/>
    </location>
</feature>
<sequence length="208" mass="22725">MWDWITFGICVASLVPSIFLIGLLLRYLLKNSERRCFKDASEDCEILVSTSVARPVVSREILREYTHRQVVGAAVAAGNTVSSAHPSRSNLQLTESPPEYSVYSPTSTTNNEMVNETTSSADGSDASPPIYGSQISINNQGGPSYSRPTTTTTTTVSGHPRRLFHHIPSLPLNLNSLITSLDLLPEFATLPPPPSYDEVLRSGEPFRC</sequence>
<dbReference type="EMBL" id="MTYJ01000047">
    <property type="protein sequence ID" value="OQV18626.1"/>
    <property type="molecule type" value="Genomic_DNA"/>
</dbReference>
<keyword evidence="2" id="KW-1133">Transmembrane helix</keyword>
<evidence type="ECO:0000256" key="1">
    <source>
        <dbReference type="SAM" id="MobiDB-lite"/>
    </source>
</evidence>
<reference evidence="4" key="1">
    <citation type="submission" date="2017-01" db="EMBL/GenBank/DDBJ databases">
        <title>Comparative genomics of anhydrobiosis in the tardigrade Hypsibius dujardini.</title>
        <authorList>
            <person name="Yoshida Y."/>
            <person name="Koutsovoulos G."/>
            <person name="Laetsch D."/>
            <person name="Stevens L."/>
            <person name="Kumar S."/>
            <person name="Horikawa D."/>
            <person name="Ishino K."/>
            <person name="Komine S."/>
            <person name="Tomita M."/>
            <person name="Blaxter M."/>
            <person name="Arakawa K."/>
        </authorList>
    </citation>
    <scope>NUCLEOTIDE SEQUENCE [LARGE SCALE GENOMIC DNA]</scope>
    <source>
        <strain evidence="4">Z151</strain>
    </source>
</reference>
<feature type="compositionally biased region" description="Polar residues" evidence="1">
    <location>
        <begin position="133"/>
        <end position="148"/>
    </location>
</feature>
<keyword evidence="2" id="KW-0812">Transmembrane</keyword>
<feature type="compositionally biased region" description="Polar residues" evidence="1">
    <location>
        <begin position="103"/>
        <end position="122"/>
    </location>
</feature>
<evidence type="ECO:0000256" key="2">
    <source>
        <dbReference type="SAM" id="Phobius"/>
    </source>
</evidence>
<protein>
    <submittedName>
        <fullName evidence="3">Uncharacterized protein</fullName>
    </submittedName>
</protein>
<dbReference type="Proteomes" id="UP000192578">
    <property type="component" value="Unassembled WGS sequence"/>
</dbReference>
<feature type="compositionally biased region" description="Polar residues" evidence="1">
    <location>
        <begin position="83"/>
        <end position="95"/>
    </location>
</feature>
<feature type="region of interest" description="Disordered" evidence="1">
    <location>
        <begin position="83"/>
        <end position="157"/>
    </location>
</feature>
<dbReference type="OrthoDB" id="10067947at2759"/>
<keyword evidence="2" id="KW-0472">Membrane</keyword>
<dbReference type="AlphaFoldDB" id="A0A1W0WTV0"/>
<keyword evidence="4" id="KW-1185">Reference proteome</keyword>
<evidence type="ECO:0000313" key="4">
    <source>
        <dbReference type="Proteomes" id="UP000192578"/>
    </source>
</evidence>
<comment type="caution">
    <text evidence="3">The sequence shown here is derived from an EMBL/GenBank/DDBJ whole genome shotgun (WGS) entry which is preliminary data.</text>
</comment>